<organism evidence="3 4">
    <name type="scientific">Streptomyces bikiniensis</name>
    <dbReference type="NCBI Taxonomy" id="1896"/>
    <lineage>
        <taxon>Bacteria</taxon>
        <taxon>Bacillati</taxon>
        <taxon>Actinomycetota</taxon>
        <taxon>Actinomycetes</taxon>
        <taxon>Kitasatosporales</taxon>
        <taxon>Streptomycetaceae</taxon>
        <taxon>Streptomyces</taxon>
    </lineage>
</organism>
<proteinExistence type="predicted"/>
<dbReference type="RefSeq" id="WP_399620216.1">
    <property type="nucleotide sequence ID" value="NZ_JBITYT010000015.1"/>
</dbReference>
<reference evidence="3 4" key="1">
    <citation type="submission" date="2024-10" db="EMBL/GenBank/DDBJ databases">
        <title>The Natural Products Discovery Center: Release of the First 8490 Sequenced Strains for Exploring Actinobacteria Biosynthetic Diversity.</title>
        <authorList>
            <person name="Kalkreuter E."/>
            <person name="Kautsar S.A."/>
            <person name="Yang D."/>
            <person name="Bader C.D."/>
            <person name="Teijaro C.N."/>
            <person name="Fluegel L."/>
            <person name="Davis C.M."/>
            <person name="Simpson J.R."/>
            <person name="Lauterbach L."/>
            <person name="Steele A.D."/>
            <person name="Gui C."/>
            <person name="Meng S."/>
            <person name="Li G."/>
            <person name="Viehrig K."/>
            <person name="Ye F."/>
            <person name="Su P."/>
            <person name="Kiefer A.F."/>
            <person name="Nichols A."/>
            <person name="Cepeda A.J."/>
            <person name="Yan W."/>
            <person name="Fan B."/>
            <person name="Jiang Y."/>
            <person name="Adhikari A."/>
            <person name="Zheng C.-J."/>
            <person name="Schuster L."/>
            <person name="Cowan T.M."/>
            <person name="Smanski M.J."/>
            <person name="Chevrette M.G."/>
            <person name="De Carvalho L.P.S."/>
            <person name="Shen B."/>
        </authorList>
    </citation>
    <scope>NUCLEOTIDE SEQUENCE [LARGE SCALE GENOMIC DNA]</scope>
    <source>
        <strain evidence="3 4">NPDC053346</strain>
    </source>
</reference>
<keyword evidence="2" id="KW-0812">Transmembrane</keyword>
<comment type="caution">
    <text evidence="3">The sequence shown here is derived from an EMBL/GenBank/DDBJ whole genome shotgun (WGS) entry which is preliminary data.</text>
</comment>
<keyword evidence="2" id="KW-1133">Transmembrane helix</keyword>
<evidence type="ECO:0008006" key="5">
    <source>
        <dbReference type="Google" id="ProtNLM"/>
    </source>
</evidence>
<evidence type="ECO:0000256" key="1">
    <source>
        <dbReference type="SAM" id="MobiDB-lite"/>
    </source>
</evidence>
<keyword evidence="2" id="KW-0472">Membrane</keyword>
<evidence type="ECO:0000313" key="4">
    <source>
        <dbReference type="Proteomes" id="UP001614391"/>
    </source>
</evidence>
<accession>A0ABW8D045</accession>
<name>A0ABW8D045_STRBI</name>
<feature type="transmembrane region" description="Helical" evidence="2">
    <location>
        <begin position="26"/>
        <end position="45"/>
    </location>
</feature>
<evidence type="ECO:0000256" key="2">
    <source>
        <dbReference type="SAM" id="Phobius"/>
    </source>
</evidence>
<keyword evidence="4" id="KW-1185">Reference proteome</keyword>
<dbReference type="Proteomes" id="UP001614391">
    <property type="component" value="Unassembled WGS sequence"/>
</dbReference>
<sequence>MNGDGPVFKKSRWGTNRYVYNADNPVGLALVVISTALGLVVLLLMENRVGPFAPTPEPTWHPPTSYVDVRPYEPLPQDPYGTTPTP</sequence>
<gene>
    <name evidence="3" type="ORF">ACIGW0_28125</name>
</gene>
<evidence type="ECO:0000313" key="3">
    <source>
        <dbReference type="EMBL" id="MFI9123212.1"/>
    </source>
</evidence>
<protein>
    <recommendedName>
        <fullName evidence="5">Energy transducer TonB</fullName>
    </recommendedName>
</protein>
<dbReference type="EMBL" id="JBITYT010000015">
    <property type="protein sequence ID" value="MFI9123212.1"/>
    <property type="molecule type" value="Genomic_DNA"/>
</dbReference>
<feature type="region of interest" description="Disordered" evidence="1">
    <location>
        <begin position="53"/>
        <end position="86"/>
    </location>
</feature>